<proteinExistence type="predicted"/>
<dbReference type="AlphaFoldDB" id="A0AAP0QXN9"/>
<dbReference type="PANTHER" id="PTHR33116">
    <property type="entry name" value="REVERSE TRANSCRIPTASE ZINC-BINDING DOMAIN-CONTAINING PROTEIN-RELATED-RELATED"/>
    <property type="match status" value="1"/>
</dbReference>
<gene>
    <name evidence="1" type="ORF">WN944_010899</name>
</gene>
<organism evidence="1 2">
    <name type="scientific">Citrus x changshan-huyou</name>
    <dbReference type="NCBI Taxonomy" id="2935761"/>
    <lineage>
        <taxon>Eukaryota</taxon>
        <taxon>Viridiplantae</taxon>
        <taxon>Streptophyta</taxon>
        <taxon>Embryophyta</taxon>
        <taxon>Tracheophyta</taxon>
        <taxon>Spermatophyta</taxon>
        <taxon>Magnoliopsida</taxon>
        <taxon>eudicotyledons</taxon>
        <taxon>Gunneridae</taxon>
        <taxon>Pentapetalae</taxon>
        <taxon>rosids</taxon>
        <taxon>malvids</taxon>
        <taxon>Sapindales</taxon>
        <taxon>Rutaceae</taxon>
        <taxon>Aurantioideae</taxon>
        <taxon>Citrus</taxon>
    </lineage>
</organism>
<evidence type="ECO:0000313" key="2">
    <source>
        <dbReference type="Proteomes" id="UP001428341"/>
    </source>
</evidence>
<name>A0AAP0QXN9_9ROSI</name>
<dbReference type="Proteomes" id="UP001428341">
    <property type="component" value="Unassembled WGS sequence"/>
</dbReference>
<dbReference type="EMBL" id="JBCGBO010000002">
    <property type="protein sequence ID" value="KAK9222463.1"/>
    <property type="molecule type" value="Genomic_DNA"/>
</dbReference>
<dbReference type="PANTHER" id="PTHR33116:SF78">
    <property type="entry name" value="OS12G0587133 PROTEIN"/>
    <property type="match status" value="1"/>
</dbReference>
<keyword evidence="2" id="KW-1185">Reference proteome</keyword>
<reference evidence="1 2" key="1">
    <citation type="submission" date="2024-05" db="EMBL/GenBank/DDBJ databases">
        <title>Haplotype-resolved chromosome-level genome assembly of Huyou (Citrus changshanensis).</title>
        <authorList>
            <person name="Miao C."/>
            <person name="Chen W."/>
            <person name="Wu Y."/>
            <person name="Wang L."/>
            <person name="Zhao S."/>
            <person name="Grierson D."/>
            <person name="Xu C."/>
            <person name="Chen K."/>
        </authorList>
    </citation>
    <scope>NUCLEOTIDE SEQUENCE [LARGE SCALE GENOMIC DNA]</scope>
    <source>
        <strain evidence="1">01-14</strain>
        <tissue evidence="1">Leaf</tissue>
    </source>
</reference>
<accession>A0AAP0QXN9</accession>
<evidence type="ECO:0000313" key="1">
    <source>
        <dbReference type="EMBL" id="KAK9222463.1"/>
    </source>
</evidence>
<comment type="caution">
    <text evidence="1">The sequence shown here is derived from an EMBL/GenBank/DDBJ whole genome shotgun (WGS) entry which is preliminary data.</text>
</comment>
<protein>
    <submittedName>
        <fullName evidence="1">Uncharacterized protein</fullName>
    </submittedName>
</protein>
<sequence>MERLGHGIHNAVRDGSWKPIHLSRRGTPLTHLFFANDLLLLAEATCNQAKTINEILENFCSISGGKVNKEKTQMFFSRNVKQATAKNIAKECGFSVTNNLGKYLGMSLLHNRVTKATYQEIVDKVDQKLSSWNALHLSMAGRVTLAQSVIQAIPIYVMQTTRLPEGIYAKLDKICRRFIWSGAASERKMSLVNWSKVCLPKNRGGLGLKNLSRMNTALLMKIGWNIITKPQSLWIRVLRSKYGLDQYGIPTNLNFKNGSYLWRAVNNIWPHVKNGFRWAVGNGKSVFFWNDWWVPEVYNLRTHVRQQLPLEMENVYVAYMVGPDGSWRWDIFGHLISNKHSLQIAAIKLPISLMVRTNFSGVFTQWKLYYKVCISVSEQIQSNSRCDICGHDTEDILHALCDCILAKRIWTSLLPNTIAALFFCTNVYEWLVHNLSGWKEMEKEDNWALFFGGTIWKIWVHERNYKVTVGIGWTAPRWPFFRLNTDGATGLNGVASSGLNGRTLGALPRPPTCMD</sequence>